<dbReference type="EMBL" id="JH993030">
    <property type="protein sequence ID" value="EKX40583.1"/>
    <property type="molecule type" value="Genomic_DNA"/>
</dbReference>
<reference evidence="1 3" key="1">
    <citation type="journal article" date="2012" name="Nature">
        <title>Algal genomes reveal evolutionary mosaicism and the fate of nucleomorphs.</title>
        <authorList>
            <consortium name="DOE Joint Genome Institute"/>
            <person name="Curtis B.A."/>
            <person name="Tanifuji G."/>
            <person name="Burki F."/>
            <person name="Gruber A."/>
            <person name="Irimia M."/>
            <person name="Maruyama S."/>
            <person name="Arias M.C."/>
            <person name="Ball S.G."/>
            <person name="Gile G.H."/>
            <person name="Hirakawa Y."/>
            <person name="Hopkins J.F."/>
            <person name="Kuo A."/>
            <person name="Rensing S.A."/>
            <person name="Schmutz J."/>
            <person name="Symeonidi A."/>
            <person name="Elias M."/>
            <person name="Eveleigh R.J."/>
            <person name="Herman E.K."/>
            <person name="Klute M.J."/>
            <person name="Nakayama T."/>
            <person name="Obornik M."/>
            <person name="Reyes-Prieto A."/>
            <person name="Armbrust E.V."/>
            <person name="Aves S.J."/>
            <person name="Beiko R.G."/>
            <person name="Coutinho P."/>
            <person name="Dacks J.B."/>
            <person name="Durnford D.G."/>
            <person name="Fast N.M."/>
            <person name="Green B.R."/>
            <person name="Grisdale C.J."/>
            <person name="Hempel F."/>
            <person name="Henrissat B."/>
            <person name="Hoppner M.P."/>
            <person name="Ishida K."/>
            <person name="Kim E."/>
            <person name="Koreny L."/>
            <person name="Kroth P.G."/>
            <person name="Liu Y."/>
            <person name="Malik S.B."/>
            <person name="Maier U.G."/>
            <person name="McRose D."/>
            <person name="Mock T."/>
            <person name="Neilson J.A."/>
            <person name="Onodera N.T."/>
            <person name="Poole A.M."/>
            <person name="Pritham E.J."/>
            <person name="Richards T.A."/>
            <person name="Rocap G."/>
            <person name="Roy S.W."/>
            <person name="Sarai C."/>
            <person name="Schaack S."/>
            <person name="Shirato S."/>
            <person name="Slamovits C.H."/>
            <person name="Spencer D.F."/>
            <person name="Suzuki S."/>
            <person name="Worden A.Z."/>
            <person name="Zauner S."/>
            <person name="Barry K."/>
            <person name="Bell C."/>
            <person name="Bharti A.K."/>
            <person name="Crow J.A."/>
            <person name="Grimwood J."/>
            <person name="Kramer R."/>
            <person name="Lindquist E."/>
            <person name="Lucas S."/>
            <person name="Salamov A."/>
            <person name="McFadden G.I."/>
            <person name="Lane C.E."/>
            <person name="Keeling P.J."/>
            <person name="Gray M.W."/>
            <person name="Grigoriev I.V."/>
            <person name="Archibald J.M."/>
        </authorList>
    </citation>
    <scope>NUCLEOTIDE SEQUENCE</scope>
    <source>
        <strain evidence="1 3">CCMP2712</strain>
    </source>
</reference>
<gene>
    <name evidence="1" type="ORF">GUITHDRAFT_154104</name>
</gene>
<sequence length="242" mass="27298">MVNLANRVGCFSMIKYFTIRAQRPEDAHLGIEAKLMSGSFREPQFCMQYPLRPVGSFSVIEQHESIHDRVNNTFVSCNFEIAEPRHVHDPADLVNGGLESNYSSATSDLSRASTLDSCKPENHKLCLDGFEETEPAMAAETIDFIDIQDNSTFLMQNLVGHNATLGQQFLVPLRANNSSVKPGRHCSTTFTKLQQVGAKIQQRQEQVSVVHKHISNKAFQPKSPKVLNCRRLYNVPRQIYMM</sequence>
<dbReference type="KEGG" id="gtt:GUITHDRAFT_154104"/>
<dbReference type="GeneID" id="17297165"/>
<dbReference type="EnsemblProtists" id="EKX40583">
    <property type="protein sequence ID" value="EKX40583"/>
    <property type="gene ID" value="GUITHDRAFT_154104"/>
</dbReference>
<evidence type="ECO:0000313" key="1">
    <source>
        <dbReference type="EMBL" id="EKX40583.1"/>
    </source>
</evidence>
<reference evidence="3" key="2">
    <citation type="submission" date="2012-11" db="EMBL/GenBank/DDBJ databases">
        <authorList>
            <person name="Kuo A."/>
            <person name="Curtis B.A."/>
            <person name="Tanifuji G."/>
            <person name="Burki F."/>
            <person name="Gruber A."/>
            <person name="Irimia M."/>
            <person name="Maruyama S."/>
            <person name="Arias M.C."/>
            <person name="Ball S.G."/>
            <person name="Gile G.H."/>
            <person name="Hirakawa Y."/>
            <person name="Hopkins J.F."/>
            <person name="Rensing S.A."/>
            <person name="Schmutz J."/>
            <person name="Symeonidi A."/>
            <person name="Elias M."/>
            <person name="Eveleigh R.J."/>
            <person name="Herman E.K."/>
            <person name="Klute M.J."/>
            <person name="Nakayama T."/>
            <person name="Obornik M."/>
            <person name="Reyes-Prieto A."/>
            <person name="Armbrust E.V."/>
            <person name="Aves S.J."/>
            <person name="Beiko R.G."/>
            <person name="Coutinho P."/>
            <person name="Dacks J.B."/>
            <person name="Durnford D.G."/>
            <person name="Fast N.M."/>
            <person name="Green B.R."/>
            <person name="Grisdale C."/>
            <person name="Hempe F."/>
            <person name="Henrissat B."/>
            <person name="Hoppner M.P."/>
            <person name="Ishida K.-I."/>
            <person name="Kim E."/>
            <person name="Koreny L."/>
            <person name="Kroth P.G."/>
            <person name="Liu Y."/>
            <person name="Malik S.-B."/>
            <person name="Maier U.G."/>
            <person name="McRose D."/>
            <person name="Mock T."/>
            <person name="Neilson J.A."/>
            <person name="Onodera N.T."/>
            <person name="Poole A.M."/>
            <person name="Pritham E.J."/>
            <person name="Richards T.A."/>
            <person name="Rocap G."/>
            <person name="Roy S.W."/>
            <person name="Sarai C."/>
            <person name="Schaack S."/>
            <person name="Shirato S."/>
            <person name="Slamovits C.H."/>
            <person name="Spencer D.F."/>
            <person name="Suzuki S."/>
            <person name="Worden A.Z."/>
            <person name="Zauner S."/>
            <person name="Barry K."/>
            <person name="Bell C."/>
            <person name="Bharti A.K."/>
            <person name="Crow J.A."/>
            <person name="Grimwood J."/>
            <person name="Kramer R."/>
            <person name="Lindquist E."/>
            <person name="Lucas S."/>
            <person name="Salamov A."/>
            <person name="McFadden G.I."/>
            <person name="Lane C.E."/>
            <person name="Keeling P.J."/>
            <person name="Gray M.W."/>
            <person name="Grigoriev I.V."/>
            <person name="Archibald J.M."/>
        </authorList>
    </citation>
    <scope>NUCLEOTIDE SEQUENCE</scope>
    <source>
        <strain evidence="3">CCMP2712</strain>
    </source>
</reference>
<evidence type="ECO:0000313" key="3">
    <source>
        <dbReference type="Proteomes" id="UP000011087"/>
    </source>
</evidence>
<dbReference type="RefSeq" id="XP_005827563.1">
    <property type="nucleotide sequence ID" value="XM_005827506.1"/>
</dbReference>
<evidence type="ECO:0000313" key="2">
    <source>
        <dbReference type="EnsemblProtists" id="EKX40583"/>
    </source>
</evidence>
<dbReference type="Proteomes" id="UP000011087">
    <property type="component" value="Unassembled WGS sequence"/>
</dbReference>
<keyword evidence="3" id="KW-1185">Reference proteome</keyword>
<accession>L1IWD9</accession>
<dbReference type="AlphaFoldDB" id="L1IWD9"/>
<dbReference type="PaxDb" id="55529-EKX40583"/>
<reference evidence="2" key="3">
    <citation type="submission" date="2015-06" db="UniProtKB">
        <authorList>
            <consortium name="EnsemblProtists"/>
        </authorList>
    </citation>
    <scope>IDENTIFICATION</scope>
</reference>
<organism evidence="1">
    <name type="scientific">Guillardia theta (strain CCMP2712)</name>
    <name type="common">Cryptophyte</name>
    <dbReference type="NCBI Taxonomy" id="905079"/>
    <lineage>
        <taxon>Eukaryota</taxon>
        <taxon>Cryptophyceae</taxon>
        <taxon>Pyrenomonadales</taxon>
        <taxon>Geminigeraceae</taxon>
        <taxon>Guillardia</taxon>
    </lineage>
</organism>
<protein>
    <submittedName>
        <fullName evidence="1 2">Uncharacterized protein</fullName>
    </submittedName>
</protein>
<proteinExistence type="predicted"/>
<dbReference type="HOGENOM" id="CLU_1149076_0_0_1"/>
<name>L1IWD9_GUITC</name>